<gene>
    <name evidence="8" type="ORF">NUU61_001058</name>
</gene>
<feature type="compositionally biased region" description="Low complexity" evidence="6">
    <location>
        <begin position="461"/>
        <end position="478"/>
    </location>
</feature>
<dbReference type="Pfam" id="PF00082">
    <property type="entry name" value="Peptidase_S8"/>
    <property type="match status" value="1"/>
</dbReference>
<keyword evidence="1" id="KW-0645">Protease</keyword>
<comment type="caution">
    <text evidence="8">The sequence shown here is derived from an EMBL/GenBank/DDBJ whole genome shotgun (WGS) entry which is preliminary data.</text>
</comment>
<evidence type="ECO:0000256" key="3">
    <source>
        <dbReference type="ARBA" id="ARBA00022801"/>
    </source>
</evidence>
<keyword evidence="3" id="KW-0378">Hydrolase</keyword>
<evidence type="ECO:0000313" key="9">
    <source>
        <dbReference type="Proteomes" id="UP001141434"/>
    </source>
</evidence>
<feature type="domain" description="WW" evidence="7">
    <location>
        <begin position="17"/>
        <end position="51"/>
    </location>
</feature>
<dbReference type="GO" id="GO:0006508">
    <property type="term" value="P:proteolysis"/>
    <property type="evidence" value="ECO:0007669"/>
    <property type="project" value="UniProtKB-KW"/>
</dbReference>
<feature type="region of interest" description="Disordered" evidence="6">
    <location>
        <begin position="427"/>
        <end position="480"/>
    </location>
</feature>
<dbReference type="AlphaFoldDB" id="A0A9W9GAR5"/>
<dbReference type="PROSITE" id="PS00138">
    <property type="entry name" value="SUBTILASE_SER"/>
    <property type="match status" value="1"/>
</dbReference>
<feature type="region of interest" description="Disordered" evidence="6">
    <location>
        <begin position="46"/>
        <end position="84"/>
    </location>
</feature>
<dbReference type="GeneID" id="81390808"/>
<keyword evidence="2" id="KW-0732">Signal</keyword>
<dbReference type="CDD" id="cd00306">
    <property type="entry name" value="Peptidases_S8_S53"/>
    <property type="match status" value="1"/>
</dbReference>
<dbReference type="PROSITE" id="PS01159">
    <property type="entry name" value="WW_DOMAIN_1"/>
    <property type="match status" value="1"/>
</dbReference>
<evidence type="ECO:0000256" key="2">
    <source>
        <dbReference type="ARBA" id="ARBA00022729"/>
    </source>
</evidence>
<sequence length="643" mass="69043">MPQEAPADTAGPSSPPPRLPEGWLPQWEGVQRKWYYVQRATGKSQWEIPTEPVVLTPSTTPTSIGTGPSQAPASRPSANSPGVTGYGNTSTGGMYTAADSARLSFGMLVPGRRRWSTSLIALQDPLQQKSSGHLNMIQPPFWAGQAHPRCNVAGQPSLDRGIHQLPWGHGQGTVQGPPVLSHEQRRESYQAFSAGPAQHGLPTQPWTATLLAPHINGVRAEPPPPQPQWQAAPQAAFANALPHYTLPNAASSNVSQAYFGTYPSRQNTENCAAGFGNLSTQSSDVSHPRADPRPKPQVFVPVYDTHSSHTSLTLPEQGHSLSGHPLSRSHSHQSVAFPQQLEPSSSSNSQPSGYPPRPNSQSHYHGISMARTHSGPGMAHPSQNPTNEAPQYQNPLVQAGVNQYLSQNQAKHTLGATEYPGAAQYHQTLHHQPSRSPGHSQRWNDMSPDSRLAASDPHFVSGPWASSTPPTSGPSQPAHRCNVLLGSDRGNVYSTVGQHYTIDTWDLGRDNSQASRPHRDIVVGSVDIDGLASRFTQGGDLVKVWAPGTVSAHATSQSSAFGIECVTSQNTCGTVRMEGTSFAAPTVAGVMADLFSVHPSLRVRGQVAKNAAAWVWNHENSYVRMGMRDGLPSIWNGELFEPS</sequence>
<name>A0A9W9GAR5_9EURO</name>
<dbReference type="SUPFAM" id="SSF51045">
    <property type="entry name" value="WW domain"/>
    <property type="match status" value="1"/>
</dbReference>
<evidence type="ECO:0000259" key="7">
    <source>
        <dbReference type="PROSITE" id="PS50020"/>
    </source>
</evidence>
<keyword evidence="4" id="KW-0720">Serine protease</keyword>
<reference evidence="8" key="1">
    <citation type="submission" date="2022-11" db="EMBL/GenBank/DDBJ databases">
        <authorList>
            <person name="Petersen C."/>
        </authorList>
    </citation>
    <scope>NUCLEOTIDE SEQUENCE</scope>
    <source>
        <strain evidence="8">IBT 34128</strain>
    </source>
</reference>
<accession>A0A9W9GAR5</accession>
<dbReference type="EMBL" id="JAPMSZ010000001">
    <property type="protein sequence ID" value="KAJ5115299.1"/>
    <property type="molecule type" value="Genomic_DNA"/>
</dbReference>
<dbReference type="InterPro" id="IPR036020">
    <property type="entry name" value="WW_dom_sf"/>
</dbReference>
<reference evidence="8" key="2">
    <citation type="journal article" date="2023" name="IMA Fungus">
        <title>Comparative genomic study of the Penicillium genus elucidates a diverse pangenome and 15 lateral gene transfer events.</title>
        <authorList>
            <person name="Petersen C."/>
            <person name="Sorensen T."/>
            <person name="Nielsen M.R."/>
            <person name="Sondergaard T.E."/>
            <person name="Sorensen J.L."/>
            <person name="Fitzpatrick D.A."/>
            <person name="Frisvad J.C."/>
            <person name="Nielsen K.L."/>
        </authorList>
    </citation>
    <scope>NUCLEOTIDE SEQUENCE</scope>
    <source>
        <strain evidence="8">IBT 34128</strain>
    </source>
</reference>
<keyword evidence="9" id="KW-1185">Reference proteome</keyword>
<dbReference type="GO" id="GO:0004252">
    <property type="term" value="F:serine-type endopeptidase activity"/>
    <property type="evidence" value="ECO:0007669"/>
    <property type="project" value="InterPro"/>
</dbReference>
<evidence type="ECO:0000256" key="1">
    <source>
        <dbReference type="ARBA" id="ARBA00022670"/>
    </source>
</evidence>
<dbReference type="InterPro" id="IPR001202">
    <property type="entry name" value="WW_dom"/>
</dbReference>
<feature type="region of interest" description="Disordered" evidence="6">
    <location>
        <begin position="1"/>
        <end position="24"/>
    </location>
</feature>
<feature type="compositionally biased region" description="Polar residues" evidence="6">
    <location>
        <begin position="381"/>
        <end position="391"/>
    </location>
</feature>
<evidence type="ECO:0000256" key="4">
    <source>
        <dbReference type="ARBA" id="ARBA00022825"/>
    </source>
</evidence>
<dbReference type="RefSeq" id="XP_056516490.1">
    <property type="nucleotide sequence ID" value="XM_056651640.1"/>
</dbReference>
<evidence type="ECO:0000256" key="6">
    <source>
        <dbReference type="SAM" id="MobiDB-lite"/>
    </source>
</evidence>
<feature type="region of interest" description="Disordered" evidence="6">
    <location>
        <begin position="272"/>
        <end position="391"/>
    </location>
</feature>
<dbReference type="Proteomes" id="UP001141434">
    <property type="component" value="Unassembled WGS sequence"/>
</dbReference>
<protein>
    <submittedName>
        <fullName evidence="8">WW/Rsp5/WWP</fullName>
    </submittedName>
</protein>
<dbReference type="Gene3D" id="3.40.50.200">
    <property type="entry name" value="Peptidase S8/S53 domain"/>
    <property type="match status" value="1"/>
</dbReference>
<organism evidence="8 9">
    <name type="scientific">Penicillium alfredii</name>
    <dbReference type="NCBI Taxonomy" id="1506179"/>
    <lineage>
        <taxon>Eukaryota</taxon>
        <taxon>Fungi</taxon>
        <taxon>Dikarya</taxon>
        <taxon>Ascomycota</taxon>
        <taxon>Pezizomycotina</taxon>
        <taxon>Eurotiomycetes</taxon>
        <taxon>Eurotiomycetidae</taxon>
        <taxon>Eurotiales</taxon>
        <taxon>Aspergillaceae</taxon>
        <taxon>Penicillium</taxon>
    </lineage>
</organism>
<dbReference type="InterPro" id="IPR000209">
    <property type="entry name" value="Peptidase_S8/S53_dom"/>
</dbReference>
<dbReference type="PROSITE" id="PS50020">
    <property type="entry name" value="WW_DOMAIN_2"/>
    <property type="match status" value="1"/>
</dbReference>
<feature type="compositionally biased region" description="Polar residues" evidence="6">
    <location>
        <begin position="434"/>
        <end position="444"/>
    </location>
</feature>
<dbReference type="SUPFAM" id="SSF52743">
    <property type="entry name" value="Subtilisin-like"/>
    <property type="match status" value="1"/>
</dbReference>
<dbReference type="InterPro" id="IPR023828">
    <property type="entry name" value="Peptidase_S8_Ser-AS"/>
</dbReference>
<keyword evidence="5" id="KW-0865">Zymogen</keyword>
<feature type="compositionally biased region" description="Low complexity" evidence="6">
    <location>
        <begin position="49"/>
        <end position="69"/>
    </location>
</feature>
<dbReference type="Gene3D" id="2.20.70.10">
    <property type="match status" value="1"/>
</dbReference>
<evidence type="ECO:0000313" key="8">
    <source>
        <dbReference type="EMBL" id="KAJ5115299.1"/>
    </source>
</evidence>
<dbReference type="InterPro" id="IPR036852">
    <property type="entry name" value="Peptidase_S8/S53_dom_sf"/>
</dbReference>
<dbReference type="OrthoDB" id="2367685at2759"/>
<feature type="compositionally biased region" description="Low complexity" evidence="6">
    <location>
        <begin position="338"/>
        <end position="352"/>
    </location>
</feature>
<proteinExistence type="predicted"/>
<evidence type="ECO:0000256" key="5">
    <source>
        <dbReference type="ARBA" id="ARBA00023145"/>
    </source>
</evidence>